<keyword evidence="3" id="KW-1185">Reference proteome</keyword>
<keyword evidence="1" id="KW-0732">Signal</keyword>
<dbReference type="Proteomes" id="UP001153712">
    <property type="component" value="Chromosome 1"/>
</dbReference>
<sequence length="67" mass="8113">MKLVFFSIIAVLFFVMFQGVITQEYRYKKPAYKYRNSMDEYDEGEIADSNINKPKRPVQDMRYNIFD</sequence>
<dbReference type="EMBL" id="OU900094">
    <property type="protein sequence ID" value="CAG9854791.1"/>
    <property type="molecule type" value="Genomic_DNA"/>
</dbReference>
<accession>A0A9N9XJI4</accession>
<name>A0A9N9XJI4_PHYSR</name>
<protein>
    <submittedName>
        <fullName evidence="2">Uncharacterized protein</fullName>
    </submittedName>
</protein>
<evidence type="ECO:0000313" key="2">
    <source>
        <dbReference type="EMBL" id="CAG9854791.1"/>
    </source>
</evidence>
<evidence type="ECO:0000256" key="1">
    <source>
        <dbReference type="SAM" id="SignalP"/>
    </source>
</evidence>
<dbReference type="AlphaFoldDB" id="A0A9N9XJI4"/>
<feature type="chain" id="PRO_5040327601" evidence="1">
    <location>
        <begin position="23"/>
        <end position="67"/>
    </location>
</feature>
<gene>
    <name evidence="2" type="ORF">PHYEVI_LOCUS1251</name>
</gene>
<proteinExistence type="predicted"/>
<organism evidence="2 3">
    <name type="scientific">Phyllotreta striolata</name>
    <name type="common">Striped flea beetle</name>
    <name type="synonym">Crioceris striolata</name>
    <dbReference type="NCBI Taxonomy" id="444603"/>
    <lineage>
        <taxon>Eukaryota</taxon>
        <taxon>Metazoa</taxon>
        <taxon>Ecdysozoa</taxon>
        <taxon>Arthropoda</taxon>
        <taxon>Hexapoda</taxon>
        <taxon>Insecta</taxon>
        <taxon>Pterygota</taxon>
        <taxon>Neoptera</taxon>
        <taxon>Endopterygota</taxon>
        <taxon>Coleoptera</taxon>
        <taxon>Polyphaga</taxon>
        <taxon>Cucujiformia</taxon>
        <taxon>Chrysomeloidea</taxon>
        <taxon>Chrysomelidae</taxon>
        <taxon>Galerucinae</taxon>
        <taxon>Alticini</taxon>
        <taxon>Phyllotreta</taxon>
    </lineage>
</organism>
<reference evidence="2" key="1">
    <citation type="submission" date="2022-01" db="EMBL/GenBank/DDBJ databases">
        <authorList>
            <person name="King R."/>
        </authorList>
    </citation>
    <scope>NUCLEOTIDE SEQUENCE</scope>
</reference>
<feature type="signal peptide" evidence="1">
    <location>
        <begin position="1"/>
        <end position="22"/>
    </location>
</feature>
<evidence type="ECO:0000313" key="3">
    <source>
        <dbReference type="Proteomes" id="UP001153712"/>
    </source>
</evidence>